<reference evidence="1" key="1">
    <citation type="submission" date="2013-11" db="EMBL/GenBank/DDBJ databases">
        <title>Microbial diversity, functional groups and degradation webs in Northern and Southern Mediterranean and Red Sea marine crude oil polluted sites.</title>
        <authorList>
            <person name="Daffonchio D."/>
            <person name="Mapelli F."/>
            <person name="Ferrer M."/>
            <person name="Richter M."/>
            <person name="Cherif A."/>
            <person name="Malkawi H.I."/>
            <person name="Yakimov M.M."/>
            <person name="Abdel-Fattah Y.R."/>
            <person name="Blaghen M."/>
            <person name="Golyshin P.N."/>
            <person name="Kalogerakis N."/>
            <person name="Boon N."/>
            <person name="Magagnini M."/>
            <person name="Fava F."/>
        </authorList>
    </citation>
    <scope>NUCLEOTIDE SEQUENCE</scope>
</reference>
<dbReference type="AlphaFoldDB" id="A0A1B6NY72"/>
<dbReference type="EMBL" id="AYSL01000009">
    <property type="protein sequence ID" value="KTF08365.1"/>
    <property type="molecule type" value="Genomic_DNA"/>
</dbReference>
<protein>
    <submittedName>
        <fullName evidence="1">Uncharacterized protein</fullName>
    </submittedName>
</protein>
<accession>A0A1B6NY72</accession>
<comment type="caution">
    <text evidence="1">The sequence shown here is derived from an EMBL/GenBank/DDBJ whole genome shotgun (WGS) entry which is preliminary data.</text>
</comment>
<organism evidence="1">
    <name type="scientific">marine sediment metagenome</name>
    <dbReference type="NCBI Taxonomy" id="412755"/>
    <lineage>
        <taxon>unclassified sequences</taxon>
        <taxon>metagenomes</taxon>
        <taxon>ecological metagenomes</taxon>
    </lineage>
</organism>
<gene>
    <name evidence="1" type="ORF">MGSAQ_000140</name>
</gene>
<proteinExistence type="predicted"/>
<sequence length="42" mass="4933">MIPKSVVYKVSYKNADNVGGFYPRYQQDWLIEHHNVVINLPV</sequence>
<evidence type="ECO:0000313" key="1">
    <source>
        <dbReference type="EMBL" id="KTF08365.1"/>
    </source>
</evidence>
<name>A0A1B6NY72_9ZZZZ</name>